<feature type="region of interest" description="Disordered" evidence="1">
    <location>
        <begin position="77"/>
        <end position="96"/>
    </location>
</feature>
<dbReference type="HOGENOM" id="CLU_2359712_0_0_1"/>
<reference evidence="2 3" key="1">
    <citation type="submission" date="2013-05" db="EMBL/GenBank/DDBJ databases">
        <title>Drechslerella stenobrocha genome reveals carnivorous origination and mechanical trapping mechanism of predatory fungi.</title>
        <authorList>
            <person name="Liu X."/>
            <person name="Zhang W."/>
            <person name="Liu K."/>
        </authorList>
    </citation>
    <scope>NUCLEOTIDE SEQUENCE [LARGE SCALE GENOMIC DNA]</scope>
    <source>
        <strain evidence="2 3">248</strain>
    </source>
</reference>
<proteinExistence type="predicted"/>
<protein>
    <submittedName>
        <fullName evidence="2">Uncharacterized protein</fullName>
    </submittedName>
</protein>
<evidence type="ECO:0000313" key="2">
    <source>
        <dbReference type="EMBL" id="EWC47728.1"/>
    </source>
</evidence>
<keyword evidence="3" id="KW-1185">Reference proteome</keyword>
<gene>
    <name evidence="2" type="ORF">DRE_02928</name>
</gene>
<dbReference type="EMBL" id="KI966408">
    <property type="protein sequence ID" value="EWC47728.1"/>
    <property type="molecule type" value="Genomic_DNA"/>
</dbReference>
<sequence>MPCKGSLPPMEFARDDTPPQIWDRIMRERQWVGRKVDAFLRAGSGSGERVRYMDLMRRWEKQQRALMRQRAARLKAQQQQQQQLLLQQQEQQPQQQ</sequence>
<organism evidence="2 3">
    <name type="scientific">Drechslerella stenobrocha 248</name>
    <dbReference type="NCBI Taxonomy" id="1043628"/>
    <lineage>
        <taxon>Eukaryota</taxon>
        <taxon>Fungi</taxon>
        <taxon>Dikarya</taxon>
        <taxon>Ascomycota</taxon>
        <taxon>Pezizomycotina</taxon>
        <taxon>Orbiliomycetes</taxon>
        <taxon>Orbiliales</taxon>
        <taxon>Orbiliaceae</taxon>
        <taxon>Drechslerella</taxon>
    </lineage>
</organism>
<dbReference type="Proteomes" id="UP000024837">
    <property type="component" value="Unassembled WGS sequence"/>
</dbReference>
<evidence type="ECO:0000313" key="3">
    <source>
        <dbReference type="Proteomes" id="UP000024837"/>
    </source>
</evidence>
<evidence type="ECO:0000256" key="1">
    <source>
        <dbReference type="SAM" id="MobiDB-lite"/>
    </source>
</evidence>
<name>W7I6C8_9PEZI</name>
<dbReference type="AlphaFoldDB" id="W7I6C8"/>
<dbReference type="OrthoDB" id="5384140at2759"/>
<accession>W7I6C8</accession>